<reference evidence="1 2" key="1">
    <citation type="journal article" date="2016" name="Nat. Commun.">
        <title>Extremotolerant tardigrade genome and improved radiotolerance of human cultured cells by tardigrade-unique protein.</title>
        <authorList>
            <person name="Hashimoto T."/>
            <person name="Horikawa D.D."/>
            <person name="Saito Y."/>
            <person name="Kuwahara H."/>
            <person name="Kozuka-Hata H."/>
            <person name="Shin-I T."/>
            <person name="Minakuchi Y."/>
            <person name="Ohishi K."/>
            <person name="Motoyama A."/>
            <person name="Aizu T."/>
            <person name="Enomoto A."/>
            <person name="Kondo K."/>
            <person name="Tanaka S."/>
            <person name="Hara Y."/>
            <person name="Koshikawa S."/>
            <person name="Sagara H."/>
            <person name="Miura T."/>
            <person name="Yokobori S."/>
            <person name="Miyagawa K."/>
            <person name="Suzuki Y."/>
            <person name="Kubo T."/>
            <person name="Oyama M."/>
            <person name="Kohara Y."/>
            <person name="Fujiyama A."/>
            <person name="Arakawa K."/>
            <person name="Katayama T."/>
            <person name="Toyoda A."/>
            <person name="Kunieda T."/>
        </authorList>
    </citation>
    <scope>NUCLEOTIDE SEQUENCE [LARGE SCALE GENOMIC DNA]</scope>
    <source>
        <strain evidence="1 2">YOKOZUNA-1</strain>
    </source>
</reference>
<dbReference type="AlphaFoldDB" id="A0A1D1VTB6"/>
<dbReference type="EMBL" id="BDGG01000008">
    <property type="protein sequence ID" value="GAV02204.1"/>
    <property type="molecule type" value="Genomic_DNA"/>
</dbReference>
<comment type="caution">
    <text evidence="1">The sequence shown here is derived from an EMBL/GenBank/DDBJ whole genome shotgun (WGS) entry which is preliminary data.</text>
</comment>
<name>A0A1D1VTB6_RAMVA</name>
<accession>A0A1D1VTB6</accession>
<protein>
    <submittedName>
        <fullName evidence="1">Uncharacterized protein</fullName>
    </submittedName>
</protein>
<gene>
    <name evidence="1" type="primary">RvY_12799-1</name>
    <name evidence="1" type="synonym">RvY_12799.1</name>
    <name evidence="1" type="ORF">RvY_12799</name>
</gene>
<evidence type="ECO:0000313" key="2">
    <source>
        <dbReference type="Proteomes" id="UP000186922"/>
    </source>
</evidence>
<proteinExistence type="predicted"/>
<evidence type="ECO:0000313" key="1">
    <source>
        <dbReference type="EMBL" id="GAV02204.1"/>
    </source>
</evidence>
<organism evidence="1 2">
    <name type="scientific">Ramazzottius varieornatus</name>
    <name type="common">Water bear</name>
    <name type="synonym">Tardigrade</name>
    <dbReference type="NCBI Taxonomy" id="947166"/>
    <lineage>
        <taxon>Eukaryota</taxon>
        <taxon>Metazoa</taxon>
        <taxon>Ecdysozoa</taxon>
        <taxon>Tardigrada</taxon>
        <taxon>Eutardigrada</taxon>
        <taxon>Parachela</taxon>
        <taxon>Hypsibioidea</taxon>
        <taxon>Ramazzottiidae</taxon>
        <taxon>Ramazzottius</taxon>
    </lineage>
</organism>
<keyword evidence="2" id="KW-1185">Reference proteome</keyword>
<dbReference type="Proteomes" id="UP000186922">
    <property type="component" value="Unassembled WGS sequence"/>
</dbReference>
<sequence length="68" mass="8063">MEIKISWEARSSKHEWITAITQKHLTWMLDTTYFFRKQLGADALVGGRKCLYIAQGTGHERRRKLSRR</sequence>